<evidence type="ECO:0000256" key="1">
    <source>
        <dbReference type="SAM" id="SignalP"/>
    </source>
</evidence>
<name>A0A3A9KCL4_9BACI</name>
<keyword evidence="1" id="KW-0732">Signal</keyword>
<comment type="caution">
    <text evidence="2">The sequence shown here is derived from an EMBL/GenBank/DDBJ whole genome shotgun (WGS) entry which is preliminary data.</text>
</comment>
<evidence type="ECO:0000313" key="2">
    <source>
        <dbReference type="EMBL" id="RKL65125.1"/>
    </source>
</evidence>
<feature type="chain" id="PRO_5038948714" description="DUF4367 domain-containing protein" evidence="1">
    <location>
        <begin position="20"/>
        <end position="204"/>
    </location>
</feature>
<dbReference type="EMBL" id="PDOE01000022">
    <property type="protein sequence ID" value="RKL65125.1"/>
    <property type="molecule type" value="Genomic_DNA"/>
</dbReference>
<evidence type="ECO:0008006" key="4">
    <source>
        <dbReference type="Google" id="ProtNLM"/>
    </source>
</evidence>
<dbReference type="RefSeq" id="WP_110939310.1">
    <property type="nucleotide sequence ID" value="NZ_NJAW01000037.1"/>
</dbReference>
<gene>
    <name evidence="2" type="ORF">CR203_22515</name>
</gene>
<protein>
    <recommendedName>
        <fullName evidence="4">DUF4367 domain-containing protein</fullName>
    </recommendedName>
</protein>
<dbReference type="OrthoDB" id="2873044at2"/>
<reference evidence="2 3" key="1">
    <citation type="submission" date="2017-10" db="EMBL/GenBank/DDBJ databases">
        <title>Bacillus sp. nov., a halophilic bacterium isolated from a Keqin Lake.</title>
        <authorList>
            <person name="Wang H."/>
        </authorList>
    </citation>
    <scope>NUCLEOTIDE SEQUENCE [LARGE SCALE GENOMIC DNA]</scope>
    <source>
        <strain evidence="2 3">KCTC 13187</strain>
    </source>
</reference>
<feature type="signal peptide" evidence="1">
    <location>
        <begin position="1"/>
        <end position="19"/>
    </location>
</feature>
<evidence type="ECO:0000313" key="3">
    <source>
        <dbReference type="Proteomes" id="UP000281498"/>
    </source>
</evidence>
<organism evidence="2 3">
    <name type="scientific">Salipaludibacillus neizhouensis</name>
    <dbReference type="NCBI Taxonomy" id="885475"/>
    <lineage>
        <taxon>Bacteria</taxon>
        <taxon>Bacillati</taxon>
        <taxon>Bacillota</taxon>
        <taxon>Bacilli</taxon>
        <taxon>Bacillales</taxon>
        <taxon>Bacillaceae</taxon>
    </lineage>
</organism>
<sequence length="204" mass="23689">MKFLYPFLFVVLVVSVAGCESENDTNPDSSSDNFPFQFVSDSFQYEGFNYPDDWDVVAVSSYVEMSDADDENEGNQAFSEEPFRYRFVFGREANTNEVSTEEIDAFNEKSTKEQKTIRQHYYHTYHEHYATLHISSDSFLKNLSDLEGVDTLEVNKHEVLVMNQQNEWVINAQINNAYYELLVKNEAVVTDKEDLKELLKIILP</sequence>
<dbReference type="PROSITE" id="PS51257">
    <property type="entry name" value="PROKAR_LIPOPROTEIN"/>
    <property type="match status" value="1"/>
</dbReference>
<accession>A0A3A9KCL4</accession>
<dbReference type="Proteomes" id="UP000281498">
    <property type="component" value="Unassembled WGS sequence"/>
</dbReference>
<keyword evidence="3" id="KW-1185">Reference proteome</keyword>
<dbReference type="AlphaFoldDB" id="A0A3A9KCL4"/>
<proteinExistence type="predicted"/>